<dbReference type="Pfam" id="PF11845">
    <property type="entry name" value="Tll0287-like"/>
    <property type="match status" value="1"/>
</dbReference>
<dbReference type="PRINTS" id="PR00344">
    <property type="entry name" value="BCTRLSENSOR"/>
</dbReference>
<evidence type="ECO:0000256" key="6">
    <source>
        <dbReference type="ARBA" id="ARBA00022679"/>
    </source>
</evidence>
<evidence type="ECO:0000259" key="13">
    <source>
        <dbReference type="PROSITE" id="PS50885"/>
    </source>
</evidence>
<dbReference type="InterPro" id="IPR003661">
    <property type="entry name" value="HisK_dim/P_dom"/>
</dbReference>
<protein>
    <recommendedName>
        <fullName evidence="9">Circadian input-output histidine kinase CikA</fullName>
        <ecNumber evidence="4">2.7.13.3</ecNumber>
    </recommendedName>
</protein>
<dbReference type="InterPro" id="IPR036097">
    <property type="entry name" value="HisK_dim/P_sf"/>
</dbReference>
<sequence length="559" mass="63240">MSGIKKRIRTTDNLTFSFMLATVIVIIMVMGAKYFWDYHQEMKQAEREMLEKAQIITQQQKALWEFMAINQRKINYDLDGNLEYKFLSCSTVAMGVGAMLAAETDYKLKPTNVNYRNILNSPDEFEILGVIHLKKFPTTTEYWAIEDMNGKPVFRYMTPLIIDKFCLDCHGEPKGEIDISGYAKEGLQIGDFAGALSLTMPMDLYLENMHGSQRSNAFFSFVLILVCITCIYLLVTKMVTSSLGELEQAVSKVGAGQWDVNLKDLRARGEIRRLTNHFQNMTEQLKDLYSNLELKVEQRTDELERANSILKQHQYELEQMNLRLNETNIYKSEFLAVMSHELRTPLTSIIAFTELLLVDLPPKEENKLHILEEIQTNSQILLRLINNILDLAKIEAGKAQLNLEIVDMQDIIALVESVITPLAKSKDIDLSVHVDSHVPLTKADPEKIRRIIENLAGNAVKFTDPGGRIEILVEYSSATNEIILQVSDNGIGIKEEDQKYIFEKFTQADGSASRKYGGTGLGLSLAKELVELHQGWIKVKSQLGGGSSFIVGIPVQNLE</sequence>
<dbReference type="InterPro" id="IPR036890">
    <property type="entry name" value="HATPase_C_sf"/>
</dbReference>
<dbReference type="AlphaFoldDB" id="A0A098B601"/>
<dbReference type="SUPFAM" id="SSF47384">
    <property type="entry name" value="Homodimeric domain of signal transducing histidine kinase"/>
    <property type="match status" value="1"/>
</dbReference>
<evidence type="ECO:0000256" key="5">
    <source>
        <dbReference type="ARBA" id="ARBA00022553"/>
    </source>
</evidence>
<evidence type="ECO:0000256" key="8">
    <source>
        <dbReference type="ARBA" id="ARBA00023012"/>
    </source>
</evidence>
<comment type="similarity">
    <text evidence="3">In the N-terminal section; belongs to the phytochrome family.</text>
</comment>
<keyword evidence="11" id="KW-0472">Membrane</keyword>
<keyword evidence="8" id="KW-0902">Two-component regulatory system</keyword>
<feature type="transmembrane region" description="Helical" evidence="11">
    <location>
        <begin position="16"/>
        <end position="36"/>
    </location>
</feature>
<dbReference type="InterPro" id="IPR050736">
    <property type="entry name" value="Sensor_HK_Regulatory"/>
</dbReference>
<dbReference type="PATRIC" id="fig|49338.4.peg.4766"/>
<dbReference type="CDD" id="cd00082">
    <property type="entry name" value="HisKA"/>
    <property type="match status" value="1"/>
</dbReference>
<keyword evidence="7 14" id="KW-0418">Kinase</keyword>
<dbReference type="PROSITE" id="PS50109">
    <property type="entry name" value="HIS_KIN"/>
    <property type="match status" value="1"/>
</dbReference>
<dbReference type="Pfam" id="PF00672">
    <property type="entry name" value="HAMP"/>
    <property type="match status" value="1"/>
</dbReference>
<gene>
    <name evidence="14" type="ORF">DPCES_4427</name>
</gene>
<evidence type="ECO:0000256" key="2">
    <source>
        <dbReference type="ARBA" id="ARBA00004370"/>
    </source>
</evidence>
<dbReference type="Gene3D" id="6.10.340.10">
    <property type="match status" value="1"/>
</dbReference>
<keyword evidence="10" id="KW-0175">Coiled coil</keyword>
<dbReference type="Pfam" id="PF00512">
    <property type="entry name" value="HisKA"/>
    <property type="match status" value="1"/>
</dbReference>
<name>A0A098B601_DESHA</name>
<evidence type="ECO:0000313" key="14">
    <source>
        <dbReference type="EMBL" id="CDX04313.1"/>
    </source>
</evidence>
<accession>A0A098B601</accession>
<evidence type="ECO:0000256" key="7">
    <source>
        <dbReference type="ARBA" id="ARBA00022777"/>
    </source>
</evidence>
<dbReference type="Pfam" id="PF02518">
    <property type="entry name" value="HATPase_c"/>
    <property type="match status" value="1"/>
</dbReference>
<dbReference type="SMART" id="SM00388">
    <property type="entry name" value="HisKA"/>
    <property type="match status" value="1"/>
</dbReference>
<evidence type="ECO:0000256" key="1">
    <source>
        <dbReference type="ARBA" id="ARBA00000085"/>
    </source>
</evidence>
<dbReference type="GO" id="GO:0016020">
    <property type="term" value="C:membrane"/>
    <property type="evidence" value="ECO:0007669"/>
    <property type="project" value="UniProtKB-SubCell"/>
</dbReference>
<dbReference type="EMBL" id="LK996017">
    <property type="protein sequence ID" value="CDX04313.1"/>
    <property type="molecule type" value="Genomic_DNA"/>
</dbReference>
<comment type="catalytic activity">
    <reaction evidence="1">
        <text>ATP + protein L-histidine = ADP + protein N-phospho-L-histidine.</text>
        <dbReference type="EC" id="2.7.13.3"/>
    </reaction>
</comment>
<evidence type="ECO:0000256" key="3">
    <source>
        <dbReference type="ARBA" id="ARBA00006402"/>
    </source>
</evidence>
<dbReference type="RefSeq" id="WP_018213817.1">
    <property type="nucleotide sequence ID" value="NZ_LK996017.1"/>
</dbReference>
<evidence type="ECO:0000256" key="10">
    <source>
        <dbReference type="SAM" id="Coils"/>
    </source>
</evidence>
<feature type="coiled-coil region" evidence="10">
    <location>
        <begin position="271"/>
        <end position="323"/>
    </location>
</feature>
<dbReference type="Gene3D" id="1.10.287.130">
    <property type="match status" value="1"/>
</dbReference>
<dbReference type="InterPro" id="IPR003594">
    <property type="entry name" value="HATPase_dom"/>
</dbReference>
<keyword evidence="11" id="KW-0812">Transmembrane</keyword>
<dbReference type="EC" id="2.7.13.3" evidence="4"/>
<dbReference type="InterPro" id="IPR003660">
    <property type="entry name" value="HAMP_dom"/>
</dbReference>
<evidence type="ECO:0000256" key="4">
    <source>
        <dbReference type="ARBA" id="ARBA00012438"/>
    </source>
</evidence>
<dbReference type="InterPro" id="IPR021796">
    <property type="entry name" value="Tll0287-like_dom"/>
</dbReference>
<dbReference type="GO" id="GO:0000155">
    <property type="term" value="F:phosphorelay sensor kinase activity"/>
    <property type="evidence" value="ECO:0007669"/>
    <property type="project" value="InterPro"/>
</dbReference>
<dbReference type="PROSITE" id="PS50885">
    <property type="entry name" value="HAMP"/>
    <property type="match status" value="1"/>
</dbReference>
<dbReference type="SMART" id="SM00387">
    <property type="entry name" value="HATPase_c"/>
    <property type="match status" value="1"/>
</dbReference>
<keyword evidence="5" id="KW-0597">Phosphoprotein</keyword>
<reference evidence="14" key="1">
    <citation type="submission" date="2014-07" db="EMBL/GenBank/DDBJ databases">
        <authorList>
            <person name="Hornung V.Bastian."/>
        </authorList>
    </citation>
    <scope>NUCLEOTIDE SEQUENCE</scope>
    <source>
        <strain evidence="14">PCE-S</strain>
    </source>
</reference>
<evidence type="ECO:0000259" key="12">
    <source>
        <dbReference type="PROSITE" id="PS50109"/>
    </source>
</evidence>
<dbReference type="CDD" id="cd16922">
    <property type="entry name" value="HATPase_EvgS-ArcB-TorS-like"/>
    <property type="match status" value="1"/>
</dbReference>
<dbReference type="SUPFAM" id="SSF158472">
    <property type="entry name" value="HAMP domain-like"/>
    <property type="match status" value="1"/>
</dbReference>
<feature type="transmembrane region" description="Helical" evidence="11">
    <location>
        <begin position="217"/>
        <end position="235"/>
    </location>
</feature>
<dbReference type="SUPFAM" id="SSF55874">
    <property type="entry name" value="ATPase domain of HSP90 chaperone/DNA topoisomerase II/histidine kinase"/>
    <property type="match status" value="1"/>
</dbReference>
<evidence type="ECO:0000256" key="9">
    <source>
        <dbReference type="ARBA" id="ARBA00074306"/>
    </source>
</evidence>
<organism evidence="14">
    <name type="scientific">Desulfitobacterium hafniense</name>
    <name type="common">Desulfitobacterium frappieri</name>
    <dbReference type="NCBI Taxonomy" id="49338"/>
    <lineage>
        <taxon>Bacteria</taxon>
        <taxon>Bacillati</taxon>
        <taxon>Bacillota</taxon>
        <taxon>Clostridia</taxon>
        <taxon>Eubacteriales</taxon>
        <taxon>Desulfitobacteriaceae</taxon>
        <taxon>Desulfitobacterium</taxon>
    </lineage>
</organism>
<keyword evidence="11" id="KW-1133">Transmembrane helix</keyword>
<dbReference type="CDD" id="cd06225">
    <property type="entry name" value="HAMP"/>
    <property type="match status" value="1"/>
</dbReference>
<proteinExistence type="inferred from homology"/>
<feature type="domain" description="Histidine kinase" evidence="12">
    <location>
        <begin position="337"/>
        <end position="557"/>
    </location>
</feature>
<dbReference type="PANTHER" id="PTHR43711:SF26">
    <property type="entry name" value="SENSOR HISTIDINE KINASE RCSC"/>
    <property type="match status" value="1"/>
</dbReference>
<feature type="domain" description="HAMP" evidence="13">
    <location>
        <begin position="237"/>
        <end position="290"/>
    </location>
</feature>
<dbReference type="InterPro" id="IPR004358">
    <property type="entry name" value="Sig_transdc_His_kin-like_C"/>
</dbReference>
<dbReference type="SMART" id="SM00304">
    <property type="entry name" value="HAMP"/>
    <property type="match status" value="1"/>
</dbReference>
<dbReference type="FunFam" id="3.30.565.10:FF:000010">
    <property type="entry name" value="Sensor histidine kinase RcsC"/>
    <property type="match status" value="1"/>
</dbReference>
<comment type="subcellular location">
    <subcellularLocation>
        <location evidence="2">Membrane</location>
    </subcellularLocation>
</comment>
<evidence type="ECO:0000256" key="11">
    <source>
        <dbReference type="SAM" id="Phobius"/>
    </source>
</evidence>
<keyword evidence="6 14" id="KW-0808">Transferase</keyword>
<dbReference type="Gene3D" id="3.30.565.10">
    <property type="entry name" value="Histidine kinase-like ATPase, C-terminal domain"/>
    <property type="match status" value="1"/>
</dbReference>
<dbReference type="PANTHER" id="PTHR43711">
    <property type="entry name" value="TWO-COMPONENT HISTIDINE KINASE"/>
    <property type="match status" value="1"/>
</dbReference>
<dbReference type="InterPro" id="IPR005467">
    <property type="entry name" value="His_kinase_dom"/>
</dbReference>